<sequence>MSRLDRFYIDGAWVEPRSTAVTSLVDPASEAVIGQVALGSEADVDRAVTAARAAFPGFAAMETAERIQLLERIAEIYRRRMGEMAHAISLEMGAPIRLATKAQAPAGLAHILEAANVLRRYNRDEMIGKTLVTREPIGVCALITPWNWPMNQIACKVAPALAAGCTMVLKPSEFAPLSAPLFAEILDEAGVPAGVFNLVNGTGTVVGAALSRHPDIDMISFTGSNRAGALVAKAAADSAKRVHQELGGKSPNLLLDDVDFAKAVPAAVRACFLNSGQSCNAPTRLLVPRTRLAEIEALARAEAESLMVGSPLHESSFMGPVVSARQFERIQALIEAGIAEGAKLLCGGVGRPEHLATGFYVKPTIFSGVDNAMSIAQEEIFGPVLCIITYENEEEAIAIANDTPYGLSSYVSSADPQRARRVARQLRAGMVHINGAFADFAAPFGGYKASGNGPEWGRHGVESYLEVKSIFGHA</sequence>
<dbReference type="InterPro" id="IPR015590">
    <property type="entry name" value="Aldehyde_DH_dom"/>
</dbReference>
<reference evidence="7" key="1">
    <citation type="journal article" date="2014" name="Int. J. Syst. Evol. Microbiol.">
        <title>Complete genome sequence of Corynebacterium casei LMG S-19264T (=DSM 44701T), isolated from a smear-ripened cheese.</title>
        <authorList>
            <consortium name="US DOE Joint Genome Institute (JGI-PGF)"/>
            <person name="Walter F."/>
            <person name="Albersmeier A."/>
            <person name="Kalinowski J."/>
            <person name="Ruckert C."/>
        </authorList>
    </citation>
    <scope>NUCLEOTIDE SEQUENCE</scope>
    <source>
        <strain evidence="7">VKM B-2789</strain>
    </source>
</reference>
<accession>A0A9W6JXL2</accession>
<reference evidence="7" key="2">
    <citation type="submission" date="2023-01" db="EMBL/GenBank/DDBJ databases">
        <authorList>
            <person name="Sun Q."/>
            <person name="Evtushenko L."/>
        </authorList>
    </citation>
    <scope>NUCLEOTIDE SEQUENCE</scope>
    <source>
        <strain evidence="7">VKM B-2789</strain>
    </source>
</reference>
<dbReference type="EMBL" id="BSFM01000011">
    <property type="protein sequence ID" value="GLK83764.1"/>
    <property type="molecule type" value="Genomic_DNA"/>
</dbReference>
<proteinExistence type="inferred from homology"/>
<evidence type="ECO:0000256" key="1">
    <source>
        <dbReference type="ARBA" id="ARBA00009986"/>
    </source>
</evidence>
<keyword evidence="3" id="KW-0558">Oxidation</keyword>
<keyword evidence="2" id="KW-0560">Oxidoreductase</keyword>
<comment type="similarity">
    <text evidence="1">Belongs to the aldehyde dehydrogenase family.</text>
</comment>
<gene>
    <name evidence="7" type="ORF">GCM10017653_18340</name>
</gene>
<organism evidence="7 8">
    <name type="scientific">Ancylobacter defluvii</name>
    <dbReference type="NCBI Taxonomy" id="1282440"/>
    <lineage>
        <taxon>Bacteria</taxon>
        <taxon>Pseudomonadati</taxon>
        <taxon>Pseudomonadota</taxon>
        <taxon>Alphaproteobacteria</taxon>
        <taxon>Hyphomicrobiales</taxon>
        <taxon>Xanthobacteraceae</taxon>
        <taxon>Ancylobacter</taxon>
    </lineage>
</organism>
<dbReference type="EC" id="1.2.1.3" evidence="4"/>
<dbReference type="GO" id="GO:0004029">
    <property type="term" value="F:aldehyde dehydrogenase (NAD+) activity"/>
    <property type="evidence" value="ECO:0007669"/>
    <property type="project" value="UniProtKB-EC"/>
</dbReference>
<evidence type="ECO:0000256" key="3">
    <source>
        <dbReference type="ARBA" id="ARBA00023097"/>
    </source>
</evidence>
<feature type="domain" description="Aldehyde dehydrogenase" evidence="6">
    <location>
        <begin position="13"/>
        <end position="470"/>
    </location>
</feature>
<dbReference type="AlphaFoldDB" id="A0A9W6JXL2"/>
<dbReference type="RefSeq" id="WP_213363973.1">
    <property type="nucleotide sequence ID" value="NZ_BSFM01000011.1"/>
</dbReference>
<name>A0A9W6JXL2_9HYPH</name>
<protein>
    <recommendedName>
        <fullName evidence="4">aldehyde dehydrogenase (NAD(+))</fullName>
        <ecNumber evidence="4">1.2.1.3</ecNumber>
    </recommendedName>
</protein>
<dbReference type="FunFam" id="3.40.605.10:FF:000007">
    <property type="entry name" value="NAD/NADP-dependent betaine aldehyde dehydrogenase"/>
    <property type="match status" value="1"/>
</dbReference>
<dbReference type="Pfam" id="PF00171">
    <property type="entry name" value="Aldedh"/>
    <property type="match status" value="1"/>
</dbReference>
<dbReference type="InterPro" id="IPR016160">
    <property type="entry name" value="Ald_DH_CS_CYS"/>
</dbReference>
<dbReference type="InterPro" id="IPR016162">
    <property type="entry name" value="Ald_DH_N"/>
</dbReference>
<dbReference type="InterPro" id="IPR016163">
    <property type="entry name" value="Ald_DH_C"/>
</dbReference>
<comment type="catalytic activity">
    <reaction evidence="5">
        <text>an aldehyde + NAD(+) + H2O = a carboxylate + NADH + 2 H(+)</text>
        <dbReference type="Rhea" id="RHEA:16185"/>
        <dbReference type="ChEBI" id="CHEBI:15377"/>
        <dbReference type="ChEBI" id="CHEBI:15378"/>
        <dbReference type="ChEBI" id="CHEBI:17478"/>
        <dbReference type="ChEBI" id="CHEBI:29067"/>
        <dbReference type="ChEBI" id="CHEBI:57540"/>
        <dbReference type="ChEBI" id="CHEBI:57945"/>
        <dbReference type="EC" id="1.2.1.3"/>
    </reaction>
</comment>
<dbReference type="InterPro" id="IPR016161">
    <property type="entry name" value="Ald_DH/histidinol_DH"/>
</dbReference>
<evidence type="ECO:0000313" key="8">
    <source>
        <dbReference type="Proteomes" id="UP001143330"/>
    </source>
</evidence>
<dbReference type="FunFam" id="3.40.309.10:FF:000012">
    <property type="entry name" value="Betaine aldehyde dehydrogenase"/>
    <property type="match status" value="1"/>
</dbReference>
<evidence type="ECO:0000259" key="6">
    <source>
        <dbReference type="Pfam" id="PF00171"/>
    </source>
</evidence>
<dbReference type="PROSITE" id="PS00070">
    <property type="entry name" value="ALDEHYDE_DEHYDR_CYS"/>
    <property type="match status" value="1"/>
</dbReference>
<dbReference type="CDD" id="cd07138">
    <property type="entry name" value="ALDH_CddD_SSP0762"/>
    <property type="match status" value="1"/>
</dbReference>
<evidence type="ECO:0000256" key="4">
    <source>
        <dbReference type="ARBA" id="ARBA00024226"/>
    </source>
</evidence>
<dbReference type="Gene3D" id="3.40.605.10">
    <property type="entry name" value="Aldehyde Dehydrogenase, Chain A, domain 1"/>
    <property type="match status" value="1"/>
</dbReference>
<dbReference type="PANTHER" id="PTHR42804:SF1">
    <property type="entry name" value="ALDEHYDE DEHYDROGENASE-RELATED"/>
    <property type="match status" value="1"/>
</dbReference>
<dbReference type="PANTHER" id="PTHR42804">
    <property type="entry name" value="ALDEHYDE DEHYDROGENASE"/>
    <property type="match status" value="1"/>
</dbReference>
<evidence type="ECO:0000313" key="7">
    <source>
        <dbReference type="EMBL" id="GLK83764.1"/>
    </source>
</evidence>
<keyword evidence="8" id="KW-1185">Reference proteome</keyword>
<dbReference type="Proteomes" id="UP001143330">
    <property type="component" value="Unassembled WGS sequence"/>
</dbReference>
<comment type="caution">
    <text evidence="7">The sequence shown here is derived from an EMBL/GenBank/DDBJ whole genome shotgun (WGS) entry which is preliminary data.</text>
</comment>
<evidence type="ECO:0000256" key="5">
    <source>
        <dbReference type="ARBA" id="ARBA00049194"/>
    </source>
</evidence>
<dbReference type="Gene3D" id="3.40.309.10">
    <property type="entry name" value="Aldehyde Dehydrogenase, Chain A, domain 2"/>
    <property type="match status" value="1"/>
</dbReference>
<evidence type="ECO:0000256" key="2">
    <source>
        <dbReference type="ARBA" id="ARBA00023002"/>
    </source>
</evidence>
<dbReference type="SUPFAM" id="SSF53720">
    <property type="entry name" value="ALDH-like"/>
    <property type="match status" value="1"/>
</dbReference>